<sequence length="80" mass="8211">MPASMSDPSDYYFAVTPSDTVNAPRAFRSLRIGTAGDVAVVRKDGAAVSFPNCQAGECLPVEGVRVNATGTTATGIVAYA</sequence>
<organism evidence="1 2">
    <name type="scientific">Gemmata algarum</name>
    <dbReference type="NCBI Taxonomy" id="2975278"/>
    <lineage>
        <taxon>Bacteria</taxon>
        <taxon>Pseudomonadati</taxon>
        <taxon>Planctomycetota</taxon>
        <taxon>Planctomycetia</taxon>
        <taxon>Gemmatales</taxon>
        <taxon>Gemmataceae</taxon>
        <taxon>Gemmata</taxon>
    </lineage>
</organism>
<protein>
    <submittedName>
        <fullName evidence="1">Uncharacterized protein</fullName>
    </submittedName>
</protein>
<comment type="caution">
    <text evidence="1">The sequence shown here is derived from an EMBL/GenBank/DDBJ whole genome shotgun (WGS) entry which is preliminary data.</text>
</comment>
<accession>A0ABU5F2X7</accession>
<dbReference type="Proteomes" id="UP001272242">
    <property type="component" value="Unassembled WGS sequence"/>
</dbReference>
<name>A0ABU5F2X7_9BACT</name>
<evidence type="ECO:0000313" key="2">
    <source>
        <dbReference type="Proteomes" id="UP001272242"/>
    </source>
</evidence>
<keyword evidence="2" id="KW-1185">Reference proteome</keyword>
<gene>
    <name evidence="1" type="ORF">R5W23_003366</name>
</gene>
<reference evidence="2" key="1">
    <citation type="journal article" date="2023" name="Mar. Drugs">
        <title>Gemmata algarum, a Novel Planctomycete Isolated from an Algal Mat, Displays Antimicrobial Activity.</title>
        <authorList>
            <person name="Kumar G."/>
            <person name="Kallscheuer N."/>
            <person name="Kashif M."/>
            <person name="Ahamad S."/>
            <person name="Jagadeeshwari U."/>
            <person name="Pannikurungottu S."/>
            <person name="Haufschild T."/>
            <person name="Kabuu M."/>
            <person name="Sasikala C."/>
            <person name="Jogler C."/>
            <person name="Ramana C."/>
        </authorList>
    </citation>
    <scope>NUCLEOTIDE SEQUENCE [LARGE SCALE GENOMIC DNA]</scope>
    <source>
        <strain evidence="2">JC673</strain>
    </source>
</reference>
<dbReference type="EMBL" id="JAXBLV010000203">
    <property type="protein sequence ID" value="MDY3561936.1"/>
    <property type="molecule type" value="Genomic_DNA"/>
</dbReference>
<dbReference type="RefSeq" id="WP_320688277.1">
    <property type="nucleotide sequence ID" value="NZ_JAXBLV010000203.1"/>
</dbReference>
<proteinExistence type="predicted"/>
<evidence type="ECO:0000313" key="1">
    <source>
        <dbReference type="EMBL" id="MDY3561936.1"/>
    </source>
</evidence>